<comment type="caution">
    <text evidence="2">The sequence shown here is derived from an EMBL/GenBank/DDBJ whole genome shotgun (WGS) entry which is preliminary data.</text>
</comment>
<dbReference type="AlphaFoldDB" id="A0AAE0BG78"/>
<dbReference type="SUPFAM" id="SSF81301">
    <property type="entry name" value="Nucleotidyltransferase"/>
    <property type="match status" value="1"/>
</dbReference>
<organism evidence="2 3">
    <name type="scientific">Cymbomonas tetramitiformis</name>
    <dbReference type="NCBI Taxonomy" id="36881"/>
    <lineage>
        <taxon>Eukaryota</taxon>
        <taxon>Viridiplantae</taxon>
        <taxon>Chlorophyta</taxon>
        <taxon>Pyramimonadophyceae</taxon>
        <taxon>Pyramimonadales</taxon>
        <taxon>Pyramimonadaceae</taxon>
        <taxon>Cymbomonas</taxon>
    </lineage>
</organism>
<keyword evidence="3" id="KW-1185">Reference proteome</keyword>
<feature type="region of interest" description="Disordered" evidence="1">
    <location>
        <begin position="1"/>
        <end position="91"/>
    </location>
</feature>
<gene>
    <name evidence="2" type="ORF">CYMTET_54480</name>
</gene>
<evidence type="ECO:0000256" key="1">
    <source>
        <dbReference type="SAM" id="MobiDB-lite"/>
    </source>
</evidence>
<name>A0AAE0BG78_9CHLO</name>
<dbReference type="Proteomes" id="UP001190700">
    <property type="component" value="Unassembled WGS sequence"/>
</dbReference>
<evidence type="ECO:0000313" key="2">
    <source>
        <dbReference type="EMBL" id="KAK3235308.1"/>
    </source>
</evidence>
<proteinExistence type="predicted"/>
<dbReference type="Gene3D" id="3.30.460.10">
    <property type="entry name" value="Beta Polymerase, domain 2"/>
    <property type="match status" value="1"/>
</dbReference>
<dbReference type="EMBL" id="LGRX02035321">
    <property type="protein sequence ID" value="KAK3235308.1"/>
    <property type="molecule type" value="Genomic_DNA"/>
</dbReference>
<protein>
    <recommendedName>
        <fullName evidence="4">Poly A polymerase head domain-containing protein</fullName>
    </recommendedName>
</protein>
<reference evidence="2 3" key="1">
    <citation type="journal article" date="2015" name="Genome Biol. Evol.">
        <title>Comparative Genomics of a Bacterivorous Green Alga Reveals Evolutionary Causalities and Consequences of Phago-Mixotrophic Mode of Nutrition.</title>
        <authorList>
            <person name="Burns J.A."/>
            <person name="Paasch A."/>
            <person name="Narechania A."/>
            <person name="Kim E."/>
        </authorList>
    </citation>
    <scope>NUCLEOTIDE SEQUENCE [LARGE SCALE GENOMIC DNA]</scope>
    <source>
        <strain evidence="2 3">PLY_AMNH</strain>
    </source>
</reference>
<sequence length="463" mass="52200">MGAGCSRAPTGVPVASKAYEETSAASKDKTAPVSLKAQNQVEELKTTEELDEDSSSSINLNSDRPASKAKTVTTPVGHEEQPKVEQPQKQSEAVCFPQVEFDEDVLLQWKETRRLQPSWQVNAAPVSSDTAIKGISAECRRLAQSILIDETGAEGTFLDDVEEVSIASVRDPAALLYWRQFPELRLYKSRKCTRALTAICAAPIPRLNGKSYMEVFTEMGQIQSRWPAHAFLCGGLVRDVLRRKVGKDIDMVYSCAVEDLAQMCQNKGWLHKYKGIGATTNNYILIGTEDDDNDEYLEGFILNYNANQHAFFQDYSMNTMLFDFVNGVIIDRGGDSVMAVQKNFLGIPAPRNLWDEWVQRDLAGWKLMRFFKFQLRGYTWDDEQLQFIVTRLAQHFEATPEETQFWVPITFKGLEKKKVELVKRNVMSAYSMAMSLDALPGGLSQDNAAQDWWDKHFANGMPQ</sequence>
<evidence type="ECO:0000313" key="3">
    <source>
        <dbReference type="Proteomes" id="UP001190700"/>
    </source>
</evidence>
<accession>A0AAE0BG78</accession>
<evidence type="ECO:0008006" key="4">
    <source>
        <dbReference type="Google" id="ProtNLM"/>
    </source>
</evidence>
<dbReference type="InterPro" id="IPR043519">
    <property type="entry name" value="NT_sf"/>
</dbReference>